<dbReference type="InterPro" id="IPR004839">
    <property type="entry name" value="Aminotransferase_I/II_large"/>
</dbReference>
<evidence type="ECO:0000256" key="2">
    <source>
        <dbReference type="ARBA" id="ARBA00004746"/>
    </source>
</evidence>
<feature type="binding site" evidence="8">
    <location>
        <begin position="107"/>
        <end position="108"/>
    </location>
    <ligand>
        <name>pyridoxal 5'-phosphate</name>
        <dbReference type="ChEBI" id="CHEBI:597326"/>
    </ligand>
</feature>
<dbReference type="Gene3D" id="3.40.640.10">
    <property type="entry name" value="Type I PLP-dependent aspartate aminotransferase-like (Major domain)"/>
    <property type="match status" value="1"/>
</dbReference>
<reference evidence="10" key="1">
    <citation type="submission" date="2022-10" db="EMBL/GenBank/DDBJ databases">
        <title>Chitiniphilus purpureus sp. nov., a novel chitin-degrading bacterium isolated from crawfish pond sediment.</title>
        <authorList>
            <person name="Li K."/>
        </authorList>
    </citation>
    <scope>NUCLEOTIDE SEQUENCE</scope>
    <source>
        <strain evidence="10">CD1</strain>
    </source>
</reference>
<dbReference type="InterPro" id="IPR015422">
    <property type="entry name" value="PyrdxlP-dep_Trfase_small"/>
</dbReference>
<dbReference type="SUPFAM" id="SSF53383">
    <property type="entry name" value="PLP-dependent transferases"/>
    <property type="match status" value="1"/>
</dbReference>
<evidence type="ECO:0000259" key="9">
    <source>
        <dbReference type="Pfam" id="PF00155"/>
    </source>
</evidence>
<evidence type="ECO:0000256" key="3">
    <source>
        <dbReference type="ARBA" id="ARBA00011738"/>
    </source>
</evidence>
<comment type="function">
    <text evidence="8">Catalyzes the decarboxylative condensation of pimeloyl-[acyl-carrier protein] and L-alanine to produce 8-amino-7-oxononanoate (AON), [acyl-carrier protein], and carbon dioxide.</text>
</comment>
<evidence type="ECO:0000313" key="11">
    <source>
        <dbReference type="Proteomes" id="UP001061302"/>
    </source>
</evidence>
<dbReference type="EMBL" id="CP106753">
    <property type="protein sequence ID" value="UXY15013.1"/>
    <property type="molecule type" value="Genomic_DNA"/>
</dbReference>
<dbReference type="Gene3D" id="3.90.1150.10">
    <property type="entry name" value="Aspartate Aminotransferase, domain 1"/>
    <property type="match status" value="1"/>
</dbReference>
<feature type="binding site" evidence="8">
    <location>
        <position position="231"/>
    </location>
    <ligand>
        <name>pyridoxal 5'-phosphate</name>
        <dbReference type="ChEBI" id="CHEBI:597326"/>
    </ligand>
</feature>
<feature type="binding site" evidence="8">
    <location>
        <position position="20"/>
    </location>
    <ligand>
        <name>substrate</name>
    </ligand>
</feature>
<comment type="similarity">
    <text evidence="8">Belongs to the class-II pyridoxal-phosphate-dependent aminotransferase family. BioF subfamily.</text>
</comment>
<dbReference type="Proteomes" id="UP001061302">
    <property type="component" value="Chromosome"/>
</dbReference>
<gene>
    <name evidence="8 10" type="primary">bioF</name>
    <name evidence="10" type="ORF">N8I74_17120</name>
</gene>
<comment type="subunit">
    <text evidence="3 8">Homodimer.</text>
</comment>
<feature type="binding site" evidence="8">
    <location>
        <position position="348"/>
    </location>
    <ligand>
        <name>substrate</name>
    </ligand>
</feature>
<proteinExistence type="inferred from homology"/>
<dbReference type="RefSeq" id="WP_263124376.1">
    <property type="nucleotide sequence ID" value="NZ_CP106753.1"/>
</dbReference>
<dbReference type="InterPro" id="IPR050087">
    <property type="entry name" value="AON_synthase_class-II"/>
</dbReference>
<feature type="binding site" evidence="8">
    <location>
        <position position="132"/>
    </location>
    <ligand>
        <name>substrate</name>
    </ligand>
</feature>
<dbReference type="HAMAP" id="MF_01693">
    <property type="entry name" value="BioF_aminotrans_2"/>
    <property type="match status" value="1"/>
</dbReference>
<evidence type="ECO:0000256" key="7">
    <source>
        <dbReference type="ARBA" id="ARBA00047715"/>
    </source>
</evidence>
<feature type="modified residue" description="N6-(pyridoxal phosphate)lysine" evidence="8">
    <location>
        <position position="234"/>
    </location>
</feature>
<evidence type="ECO:0000256" key="5">
    <source>
        <dbReference type="ARBA" id="ARBA00022756"/>
    </source>
</evidence>
<keyword evidence="11" id="KW-1185">Reference proteome</keyword>
<dbReference type="InterPro" id="IPR015421">
    <property type="entry name" value="PyrdxlP-dep_Trfase_major"/>
</dbReference>
<dbReference type="InterPro" id="IPR015424">
    <property type="entry name" value="PyrdxlP-dep_Trfase"/>
</dbReference>
<comment type="catalytic activity">
    <reaction evidence="7 8">
        <text>6-carboxyhexanoyl-[ACP] + L-alanine + H(+) = (8S)-8-amino-7-oxononanoate + holo-[ACP] + CO2</text>
        <dbReference type="Rhea" id="RHEA:42288"/>
        <dbReference type="Rhea" id="RHEA-COMP:9685"/>
        <dbReference type="Rhea" id="RHEA-COMP:9955"/>
        <dbReference type="ChEBI" id="CHEBI:15378"/>
        <dbReference type="ChEBI" id="CHEBI:16526"/>
        <dbReference type="ChEBI" id="CHEBI:57972"/>
        <dbReference type="ChEBI" id="CHEBI:64479"/>
        <dbReference type="ChEBI" id="CHEBI:78846"/>
        <dbReference type="ChEBI" id="CHEBI:149468"/>
        <dbReference type="EC" id="2.3.1.47"/>
    </reaction>
</comment>
<evidence type="ECO:0000313" key="10">
    <source>
        <dbReference type="EMBL" id="UXY15013.1"/>
    </source>
</evidence>
<accession>A0ABY6DSZ5</accession>
<evidence type="ECO:0000256" key="8">
    <source>
        <dbReference type="HAMAP-Rule" id="MF_01693"/>
    </source>
</evidence>
<feature type="domain" description="Aminotransferase class I/classII large" evidence="9">
    <location>
        <begin position="40"/>
        <end position="374"/>
    </location>
</feature>
<dbReference type="PANTHER" id="PTHR13693:SF100">
    <property type="entry name" value="8-AMINO-7-OXONONANOATE SYNTHASE"/>
    <property type="match status" value="1"/>
</dbReference>
<dbReference type="NCBIfam" id="TIGR00858">
    <property type="entry name" value="bioF"/>
    <property type="match status" value="1"/>
</dbReference>
<dbReference type="InterPro" id="IPR004723">
    <property type="entry name" value="AONS_Archaea/Proteobacteria"/>
</dbReference>
<organism evidence="10 11">
    <name type="scientific">Chitiniphilus purpureus</name>
    <dbReference type="NCBI Taxonomy" id="2981137"/>
    <lineage>
        <taxon>Bacteria</taxon>
        <taxon>Pseudomonadati</taxon>
        <taxon>Pseudomonadota</taxon>
        <taxon>Betaproteobacteria</taxon>
        <taxon>Neisseriales</taxon>
        <taxon>Chitinibacteraceae</taxon>
        <taxon>Chitiniphilus</taxon>
    </lineage>
</organism>
<dbReference type="Pfam" id="PF00155">
    <property type="entry name" value="Aminotran_1_2"/>
    <property type="match status" value="1"/>
</dbReference>
<evidence type="ECO:0000256" key="6">
    <source>
        <dbReference type="ARBA" id="ARBA00022898"/>
    </source>
</evidence>
<evidence type="ECO:0000256" key="1">
    <source>
        <dbReference type="ARBA" id="ARBA00001933"/>
    </source>
</evidence>
<keyword evidence="4 8" id="KW-0808">Transferase</keyword>
<dbReference type="PANTHER" id="PTHR13693">
    <property type="entry name" value="CLASS II AMINOTRANSFERASE/8-AMINO-7-OXONONANOATE SYNTHASE"/>
    <property type="match status" value="1"/>
</dbReference>
<keyword evidence="5 8" id="KW-0093">Biotin biosynthesis</keyword>
<keyword evidence="10" id="KW-0012">Acyltransferase</keyword>
<comment type="pathway">
    <text evidence="2 8">Cofactor biosynthesis; biotin biosynthesis.</text>
</comment>
<evidence type="ECO:0000256" key="4">
    <source>
        <dbReference type="ARBA" id="ARBA00022679"/>
    </source>
</evidence>
<feature type="binding site" evidence="8">
    <location>
        <position position="206"/>
    </location>
    <ligand>
        <name>pyridoxal 5'-phosphate</name>
        <dbReference type="ChEBI" id="CHEBI:597326"/>
    </ligand>
</feature>
<comment type="cofactor">
    <cofactor evidence="1 8">
        <name>pyridoxal 5'-phosphate</name>
        <dbReference type="ChEBI" id="CHEBI:597326"/>
    </cofactor>
</comment>
<dbReference type="GO" id="GO:0008710">
    <property type="term" value="F:8-amino-7-oxononanoate synthase activity"/>
    <property type="evidence" value="ECO:0007669"/>
    <property type="project" value="UniProtKB-EC"/>
</dbReference>
<dbReference type="EC" id="2.3.1.47" evidence="8"/>
<feature type="binding site" evidence="8">
    <location>
        <position position="178"/>
    </location>
    <ligand>
        <name>pyridoxal 5'-phosphate</name>
        <dbReference type="ChEBI" id="CHEBI:597326"/>
    </ligand>
</feature>
<dbReference type="InterPro" id="IPR022834">
    <property type="entry name" value="AONS_Proteobacteria"/>
</dbReference>
<protein>
    <recommendedName>
        <fullName evidence="8">8-amino-7-oxononanoate synthase</fullName>
        <shortName evidence="8">AONS</shortName>
        <ecNumber evidence="8">2.3.1.47</ecNumber>
    </recommendedName>
    <alternativeName>
        <fullName evidence="8">7-keto-8-amino-pelargonic acid synthase</fullName>
        <shortName evidence="8">7-KAP synthase</shortName>
        <shortName evidence="8">KAPA synthase</shortName>
    </alternativeName>
    <alternativeName>
        <fullName evidence="8">8-amino-7-ketopelargonate synthase</fullName>
    </alternativeName>
</protein>
<keyword evidence="6 8" id="KW-0663">Pyridoxal phosphate</keyword>
<sequence length="381" mass="40429">MPFASLTAELDTRHLAGLTRRRRVVQTRNGARLQLDDATLLDFSSNDYLGLMQHPALVAAAQRGADAWGVGAGAAHLVTGHTAAHEQFETRFAAWVEKPAALGFSSGYQANLAVVSTLLDRHDAVFADRLNHASLNDACVLARAAFHRYAHNDLAALERLLAQSTARRKLIAVDGVFSMDGDCAPLPGLLALAERYDAWLYVDDAHGFGVLGAGRGSAAGLSSPRLIYMATLGKAAGVAGAAVAAEEVVIDYLINFARPYVCTTASPPLLAEALCASLTLIETEAWRRERLAEHVHQLRTGLADTPYRLAASSTPIQPLLVADSQAALHLSAQLAGRGLLVAAIRPPTVPTPRLRIVLSAQHSRDDVAQLIGALRELAGAA</sequence>
<name>A0ABY6DSZ5_9NEIS</name>